<evidence type="ECO:0008006" key="5">
    <source>
        <dbReference type="Google" id="ProtNLM"/>
    </source>
</evidence>
<evidence type="ECO:0000313" key="4">
    <source>
        <dbReference type="Proteomes" id="UP000480246"/>
    </source>
</evidence>
<organism evidence="3 4">
    <name type="scientific">Gracilibacillus oryzae</name>
    <dbReference type="NCBI Taxonomy" id="1672701"/>
    <lineage>
        <taxon>Bacteria</taxon>
        <taxon>Bacillati</taxon>
        <taxon>Bacillota</taxon>
        <taxon>Bacilli</taxon>
        <taxon>Bacillales</taxon>
        <taxon>Bacillaceae</taxon>
        <taxon>Gracilibacillus</taxon>
    </lineage>
</organism>
<evidence type="ECO:0000256" key="2">
    <source>
        <dbReference type="SAM" id="SignalP"/>
    </source>
</evidence>
<feature type="coiled-coil region" evidence="1">
    <location>
        <begin position="35"/>
        <end position="69"/>
    </location>
</feature>
<gene>
    <name evidence="3" type="ORF">F9U64_06530</name>
</gene>
<keyword evidence="2" id="KW-0732">Signal</keyword>
<proteinExistence type="predicted"/>
<dbReference type="Proteomes" id="UP000480246">
    <property type="component" value="Unassembled WGS sequence"/>
</dbReference>
<feature type="chain" id="PRO_5038941041" description="DUF4352 domain-containing protein" evidence="2">
    <location>
        <begin position="22"/>
        <end position="211"/>
    </location>
</feature>
<dbReference type="OrthoDB" id="2455481at2"/>
<dbReference type="PROSITE" id="PS51257">
    <property type="entry name" value="PROKAR_LIPOPROTEIN"/>
    <property type="match status" value="1"/>
</dbReference>
<reference evidence="3 4" key="1">
    <citation type="submission" date="2019-10" db="EMBL/GenBank/DDBJ databases">
        <title>Gracilibacillus sp. nov. isolated from rice seeds.</title>
        <authorList>
            <person name="He S."/>
        </authorList>
    </citation>
    <scope>NUCLEOTIDE SEQUENCE [LARGE SCALE GENOMIC DNA]</scope>
    <source>
        <strain evidence="3 4">TD8</strain>
    </source>
</reference>
<evidence type="ECO:0000313" key="3">
    <source>
        <dbReference type="EMBL" id="KAB8138096.1"/>
    </source>
</evidence>
<sequence>MKRNKKPLVIFFLCISVILLGCTNTPAPEIQQTQNTEKENNVNKLEQKITDYTTEIESLQTQTESLKEQNQYLISVINTLSGSLSDEEMLAFAQAQFIYELQVNGESIPQSGKITVPSGEIEILLSEKSMGYEFLQPEWSEKGKISGDYIDQILNFDSAGWSPAGTDGTVNSSRGFKTTNAKAGEQISFQISDELKKRLQLDTSEIVIEVE</sequence>
<dbReference type="AlphaFoldDB" id="A0A7C8GUL8"/>
<comment type="caution">
    <text evidence="3">The sequence shown here is derived from an EMBL/GenBank/DDBJ whole genome shotgun (WGS) entry which is preliminary data.</text>
</comment>
<protein>
    <recommendedName>
        <fullName evidence="5">DUF4352 domain-containing protein</fullName>
    </recommendedName>
</protein>
<evidence type="ECO:0000256" key="1">
    <source>
        <dbReference type="SAM" id="Coils"/>
    </source>
</evidence>
<dbReference type="RefSeq" id="WP_153402194.1">
    <property type="nucleotide sequence ID" value="NZ_ML762426.1"/>
</dbReference>
<name>A0A7C8GUL8_9BACI</name>
<accession>A0A7C8GUL8</accession>
<keyword evidence="4" id="KW-1185">Reference proteome</keyword>
<keyword evidence="1" id="KW-0175">Coiled coil</keyword>
<feature type="signal peptide" evidence="2">
    <location>
        <begin position="1"/>
        <end position="21"/>
    </location>
</feature>
<dbReference type="EMBL" id="WEID01000028">
    <property type="protein sequence ID" value="KAB8138096.1"/>
    <property type="molecule type" value="Genomic_DNA"/>
</dbReference>